<dbReference type="PANTHER" id="PTHR33055">
    <property type="entry name" value="TRANSPOSASE FOR INSERTION SEQUENCE ELEMENT IS1111A"/>
    <property type="match status" value="1"/>
</dbReference>
<dbReference type="Proteomes" id="UP000182466">
    <property type="component" value="Unassembled WGS sequence"/>
</dbReference>
<evidence type="ECO:0000259" key="2">
    <source>
        <dbReference type="Pfam" id="PF02371"/>
    </source>
</evidence>
<dbReference type="NCBIfam" id="NF033542">
    <property type="entry name" value="transpos_IS110"/>
    <property type="match status" value="1"/>
</dbReference>
<dbReference type="AlphaFoldDB" id="A0A1I7EDF7"/>
<proteinExistence type="predicted"/>
<feature type="domain" description="Transposase IS116/IS110/IS902 C-terminal" evidence="2">
    <location>
        <begin position="160"/>
        <end position="228"/>
    </location>
</feature>
<keyword evidence="4" id="KW-1185">Reference proteome</keyword>
<organism evidence="3 4">
    <name type="scientific">Sedimentitalea nanhaiensis</name>
    <dbReference type="NCBI Taxonomy" id="999627"/>
    <lineage>
        <taxon>Bacteria</taxon>
        <taxon>Pseudomonadati</taxon>
        <taxon>Pseudomonadota</taxon>
        <taxon>Alphaproteobacteria</taxon>
        <taxon>Rhodobacterales</taxon>
        <taxon>Paracoccaceae</taxon>
        <taxon>Sedimentitalea</taxon>
    </lineage>
</organism>
<dbReference type="PANTHER" id="PTHR33055:SF3">
    <property type="entry name" value="PUTATIVE TRANSPOSASE FOR IS117-RELATED"/>
    <property type="match status" value="1"/>
</dbReference>
<dbReference type="Pfam" id="PF02371">
    <property type="entry name" value="Transposase_20"/>
    <property type="match status" value="1"/>
</dbReference>
<sequence length="233" mass="25894">MLGDLALDELTDRGFPMVCMDARQAHAALSISINKTDANDAKGLAHLLRTGLYREVRVKSWEDMRKRTLLRVRAIMLRCVLDLANAIRGALRTFGISLPAGSRNGGAKIFERRVIGHLTRRADLEVIIGPLLKAWRAGRAQVARHESAIRRIVREDPRYQLLMTVPGIGFLTAVGYVGAIGDPATFKSGRTAAAWIGLPPRRYQSNAINQQGRISRQGDKLLRSYLYEQPPIS</sequence>
<gene>
    <name evidence="3" type="ORF">SAMN05216236_1783</name>
</gene>
<dbReference type="GO" id="GO:0003677">
    <property type="term" value="F:DNA binding"/>
    <property type="evidence" value="ECO:0007669"/>
    <property type="project" value="InterPro"/>
</dbReference>
<name>A0A1I7EDF7_9RHOB</name>
<dbReference type="GO" id="GO:0004803">
    <property type="term" value="F:transposase activity"/>
    <property type="evidence" value="ECO:0007669"/>
    <property type="project" value="InterPro"/>
</dbReference>
<protein>
    <submittedName>
        <fullName evidence="3">Transposase IS116/IS110/IS902 family protein</fullName>
    </submittedName>
</protein>
<accession>A0A1I7EDF7</accession>
<dbReference type="EMBL" id="FPAW01000078">
    <property type="protein sequence ID" value="SFU21981.1"/>
    <property type="molecule type" value="Genomic_DNA"/>
</dbReference>
<dbReference type="InterPro" id="IPR003346">
    <property type="entry name" value="Transposase_20"/>
</dbReference>
<evidence type="ECO:0000313" key="4">
    <source>
        <dbReference type="Proteomes" id="UP000182466"/>
    </source>
</evidence>
<dbReference type="STRING" id="999627.SAMN05216236_1783"/>
<dbReference type="InterPro" id="IPR002525">
    <property type="entry name" value="Transp_IS110-like_N"/>
</dbReference>
<dbReference type="Pfam" id="PF01548">
    <property type="entry name" value="DEDD_Tnp_IS110"/>
    <property type="match status" value="1"/>
</dbReference>
<evidence type="ECO:0000313" key="3">
    <source>
        <dbReference type="EMBL" id="SFU21981.1"/>
    </source>
</evidence>
<dbReference type="OrthoDB" id="8261795at2"/>
<feature type="domain" description="Transposase IS110-like N-terminal" evidence="1">
    <location>
        <begin position="9"/>
        <end position="93"/>
    </location>
</feature>
<reference evidence="3 4" key="1">
    <citation type="submission" date="2016-10" db="EMBL/GenBank/DDBJ databases">
        <authorList>
            <person name="de Groot N.N."/>
        </authorList>
    </citation>
    <scope>NUCLEOTIDE SEQUENCE [LARGE SCALE GENOMIC DNA]</scope>
    <source>
        <strain evidence="3 4">CGMCC 1.10959</strain>
    </source>
</reference>
<dbReference type="GO" id="GO:0006313">
    <property type="term" value="P:DNA transposition"/>
    <property type="evidence" value="ECO:0007669"/>
    <property type="project" value="InterPro"/>
</dbReference>
<dbReference type="InterPro" id="IPR047650">
    <property type="entry name" value="Transpos_IS110"/>
</dbReference>
<dbReference type="RefSeq" id="WP_051372169.1">
    <property type="nucleotide sequence ID" value="NZ_FPAW01000078.1"/>
</dbReference>
<evidence type="ECO:0000259" key="1">
    <source>
        <dbReference type="Pfam" id="PF01548"/>
    </source>
</evidence>